<dbReference type="NCBIfam" id="TIGR00350">
    <property type="entry name" value="lytR_cpsA_psr"/>
    <property type="match status" value="1"/>
</dbReference>
<dbReference type="InterPro" id="IPR050922">
    <property type="entry name" value="LytR/CpsA/Psr_CW_biosynth"/>
</dbReference>
<dbReference type="InterPro" id="IPR004474">
    <property type="entry name" value="LytR_CpsA_psr"/>
</dbReference>
<proteinExistence type="inferred from homology"/>
<feature type="compositionally biased region" description="Basic and acidic residues" evidence="2">
    <location>
        <begin position="371"/>
        <end position="391"/>
    </location>
</feature>
<dbReference type="PANTHER" id="PTHR33392:SF6">
    <property type="entry name" value="POLYISOPRENYL-TEICHOIC ACID--PEPTIDOGLYCAN TEICHOIC ACID TRANSFERASE TAGU"/>
    <property type="match status" value="1"/>
</dbReference>
<keyword evidence="3" id="KW-1133">Transmembrane helix</keyword>
<comment type="similarity">
    <text evidence="1">Belongs to the LytR/CpsA/Psr (LCP) family.</text>
</comment>
<feature type="transmembrane region" description="Helical" evidence="3">
    <location>
        <begin position="21"/>
        <end position="40"/>
    </location>
</feature>
<evidence type="ECO:0000259" key="4">
    <source>
        <dbReference type="Pfam" id="PF03816"/>
    </source>
</evidence>
<keyword evidence="3" id="KW-0812">Transmembrane</keyword>
<dbReference type="PANTHER" id="PTHR33392">
    <property type="entry name" value="POLYISOPRENYL-TEICHOIC ACID--PEPTIDOGLYCAN TEICHOIC ACID TRANSFERASE TAGU"/>
    <property type="match status" value="1"/>
</dbReference>
<keyword evidence="3" id="KW-0472">Membrane</keyword>
<sequence>MDKKNLRNRLIHFIHTYGFNAVLGFGLGIVIVFAVFLFSGRQDLFGQEARSRNMIQTTSQEENIAQNQDSSGPGEAGNLKNTADEALPENTLSNEISSELALKDRVTVLLIGMDNRPGEALSNTDTLMVASLDQKSKKMVLLSVPRDTQVILNQKKEKVNAIARLQKGAISTQQYLQELLGTPIDGYVLTNFQGFKNIVDGLGGITIDVEKDMYYDTGEAQDRFINLKKGIQRLNGTQALQYARFRNDELADITRTSRQQEVMKAIVAEATTPRNIPKLPIIIPKVYQAIDTNLNLGQIWALAMAFKNKDTYEVINQTLPGQFSDEEGISYWKVNPKETKVILNRLFQGKTSPIFETIQKVHVPAQPPASKETKPESEPDDVKEKVQDGDKGSITVEVLTTEVKESETQPQTTKEKPAKAELTEQLKQDPSKGKGSQTRDGEITFEVLD</sequence>
<evidence type="ECO:0000256" key="1">
    <source>
        <dbReference type="ARBA" id="ARBA00006068"/>
    </source>
</evidence>
<evidence type="ECO:0000313" key="6">
    <source>
        <dbReference type="Proteomes" id="UP000184010"/>
    </source>
</evidence>
<evidence type="ECO:0000256" key="3">
    <source>
        <dbReference type="SAM" id="Phobius"/>
    </source>
</evidence>
<dbReference type="RefSeq" id="WP_072773357.1">
    <property type="nucleotide sequence ID" value="NZ_FRDN01000009.1"/>
</dbReference>
<evidence type="ECO:0000256" key="2">
    <source>
        <dbReference type="SAM" id="MobiDB-lite"/>
    </source>
</evidence>
<feature type="compositionally biased region" description="Polar residues" evidence="2">
    <location>
        <begin position="58"/>
        <end position="71"/>
    </location>
</feature>
<dbReference type="AlphaFoldDB" id="A0A1M7U5F6"/>
<dbReference type="Proteomes" id="UP000184010">
    <property type="component" value="Unassembled WGS sequence"/>
</dbReference>
<feature type="region of interest" description="Disordered" evidence="2">
    <location>
        <begin position="362"/>
        <end position="449"/>
    </location>
</feature>
<name>A0A1M7U5F6_9FIRM</name>
<evidence type="ECO:0000313" key="5">
    <source>
        <dbReference type="EMBL" id="SHN78178.1"/>
    </source>
</evidence>
<feature type="region of interest" description="Disordered" evidence="2">
    <location>
        <begin position="58"/>
        <end position="81"/>
    </location>
</feature>
<dbReference type="Pfam" id="PF03816">
    <property type="entry name" value="LytR_cpsA_psr"/>
    <property type="match status" value="1"/>
</dbReference>
<reference evidence="6" key="1">
    <citation type="submission" date="2016-12" db="EMBL/GenBank/DDBJ databases">
        <authorList>
            <person name="Varghese N."/>
            <person name="Submissions S."/>
        </authorList>
    </citation>
    <scope>NUCLEOTIDE SEQUENCE [LARGE SCALE GENOMIC DNA]</scope>
    <source>
        <strain evidence="6">DSM 11544</strain>
    </source>
</reference>
<dbReference type="EMBL" id="FRDN01000009">
    <property type="protein sequence ID" value="SHN78178.1"/>
    <property type="molecule type" value="Genomic_DNA"/>
</dbReference>
<organism evidence="5 6">
    <name type="scientific">Desulfitobacterium chlororespirans DSM 11544</name>
    <dbReference type="NCBI Taxonomy" id="1121395"/>
    <lineage>
        <taxon>Bacteria</taxon>
        <taxon>Bacillati</taxon>
        <taxon>Bacillota</taxon>
        <taxon>Clostridia</taxon>
        <taxon>Eubacteriales</taxon>
        <taxon>Desulfitobacteriaceae</taxon>
        <taxon>Desulfitobacterium</taxon>
    </lineage>
</organism>
<feature type="compositionally biased region" description="Basic and acidic residues" evidence="2">
    <location>
        <begin position="402"/>
        <end position="442"/>
    </location>
</feature>
<accession>A0A1M7U5F6</accession>
<protein>
    <submittedName>
        <fullName evidence="5">Transcriptional attenuator, LytR family</fullName>
    </submittedName>
</protein>
<dbReference type="STRING" id="1121395.SAMN02745215_03005"/>
<dbReference type="Gene3D" id="3.40.630.190">
    <property type="entry name" value="LCP protein"/>
    <property type="match status" value="1"/>
</dbReference>
<feature type="domain" description="Cell envelope-related transcriptional attenuator" evidence="4">
    <location>
        <begin position="123"/>
        <end position="270"/>
    </location>
</feature>
<keyword evidence="6" id="KW-1185">Reference proteome</keyword>
<gene>
    <name evidence="5" type="ORF">SAMN02745215_03005</name>
</gene>